<keyword evidence="7 9" id="KW-0460">Magnesium</keyword>
<feature type="transmembrane region" description="Helical" evidence="7">
    <location>
        <begin position="223"/>
        <end position="240"/>
    </location>
</feature>
<feature type="binding site" evidence="9">
    <location>
        <position position="191"/>
    </location>
    <ligand>
        <name>Mg(2+)</name>
        <dbReference type="ChEBI" id="CHEBI:18420"/>
    </ligand>
</feature>
<keyword evidence="7" id="KW-0573">Peptidoglycan synthesis</keyword>
<keyword evidence="3 7" id="KW-0808">Transferase</keyword>
<dbReference type="PANTHER" id="PTHR22926">
    <property type="entry name" value="PHOSPHO-N-ACETYLMURAMOYL-PENTAPEPTIDE-TRANSFERASE"/>
    <property type="match status" value="1"/>
</dbReference>
<comment type="caution">
    <text evidence="10">The sequence shown here is derived from an EMBL/GenBank/DDBJ whole genome shotgun (WGS) entry which is preliminary data.</text>
</comment>
<evidence type="ECO:0000256" key="3">
    <source>
        <dbReference type="ARBA" id="ARBA00022679"/>
    </source>
</evidence>
<dbReference type="GO" id="GO:0051301">
    <property type="term" value="P:cell division"/>
    <property type="evidence" value="ECO:0007669"/>
    <property type="project" value="UniProtKB-KW"/>
</dbReference>
<feature type="transmembrane region" description="Helical" evidence="7">
    <location>
        <begin position="198"/>
        <end position="217"/>
    </location>
</feature>
<dbReference type="UniPathway" id="UPA00219"/>
<dbReference type="NCBIfam" id="TIGR00445">
    <property type="entry name" value="mraY"/>
    <property type="match status" value="1"/>
</dbReference>
<keyword evidence="7" id="KW-0133">Cell shape</keyword>
<dbReference type="Proteomes" id="UP000245021">
    <property type="component" value="Unassembled WGS sequence"/>
</dbReference>
<comment type="cofactor">
    <cofactor evidence="7 9">
        <name>Mg(2+)</name>
        <dbReference type="ChEBI" id="CHEBI:18420"/>
    </cofactor>
</comment>
<dbReference type="PROSITE" id="PS01348">
    <property type="entry name" value="MRAY_2"/>
    <property type="match status" value="1"/>
</dbReference>
<evidence type="ECO:0000256" key="1">
    <source>
        <dbReference type="ARBA" id="ARBA00004141"/>
    </source>
</evidence>
<keyword evidence="4 7" id="KW-0812">Transmembrane</keyword>
<evidence type="ECO:0000313" key="11">
    <source>
        <dbReference type="Proteomes" id="UP000245021"/>
    </source>
</evidence>
<dbReference type="GO" id="GO:0008963">
    <property type="term" value="F:phospho-N-acetylmuramoyl-pentapeptide-transferase activity"/>
    <property type="evidence" value="ECO:0007669"/>
    <property type="project" value="UniProtKB-UniRule"/>
</dbReference>
<keyword evidence="6 7" id="KW-0472">Membrane</keyword>
<sequence>MFLIGTAVLILALLLTVLGVPQFIKFFHKKKIGGQPTLEEVKQHMAKAGTPTMGGVVFVTVALIVSLVFALIFGQVSGAFIIAWFVLAGYALIGFFDDFLKIFKKKNQGLTAVQKLLGQIVIGLVSYLLYSSAPAIARVPAFNRGPGEIPHAMVTAFQMNRIEIFDRSFDLGVFFLVFIIIWLVGWSNAVNLTDGIDGLASITVAISLTAYAVIAAVEHHYDVLIMILAVIGGLLGFFIFNHKPAKIFMGDVGSLALGGFIAMLSILLHAEWTLLLIGFIYIIETLSVMMQVSYFKLSHGKRIFRMTPIHHHFELGGFSGKGKGWSEWKIDIVFWLVTAILSALALLIYFS</sequence>
<evidence type="ECO:0000256" key="8">
    <source>
        <dbReference type="NCBIfam" id="TIGR00445"/>
    </source>
</evidence>
<dbReference type="OrthoDB" id="9805475at2"/>
<dbReference type="GO" id="GO:0009252">
    <property type="term" value="P:peptidoglycan biosynthetic process"/>
    <property type="evidence" value="ECO:0007669"/>
    <property type="project" value="UniProtKB-UniRule"/>
</dbReference>
<feature type="transmembrane region" description="Helical" evidence="7">
    <location>
        <begin position="332"/>
        <end position="350"/>
    </location>
</feature>
<comment type="catalytic activity">
    <reaction evidence="7">
        <text>UDP-N-acetyl-alpha-D-muramoyl-L-alanyl-gamma-D-glutamyl-L-lysyl-D-alanyl-D-alanine + di-trans,octa-cis-undecaprenyl phosphate = Mur2Ac(oyl-L-Ala-gamma-D-Glu-L-Lys-D-Ala-D-Ala)-di-trans,octa-cis-undecaprenyl diphosphate + UMP</text>
        <dbReference type="Rhea" id="RHEA:21920"/>
        <dbReference type="ChEBI" id="CHEBI:57865"/>
        <dbReference type="ChEBI" id="CHEBI:60032"/>
        <dbReference type="ChEBI" id="CHEBI:60392"/>
        <dbReference type="ChEBI" id="CHEBI:70758"/>
        <dbReference type="EC" id="2.7.8.13"/>
    </reaction>
</comment>
<dbReference type="RefSeq" id="WP_109245287.1">
    <property type="nucleotide sequence ID" value="NZ_BFFO01000002.1"/>
</dbReference>
<reference evidence="10 11" key="1">
    <citation type="journal article" date="2018" name="Genome Announc.">
        <title>Draft Genome Sequence of Lactococcus sp. Strain NtB2 (JCM 32569), Isolated from the Gut of the Higher Termite Nasutitermes takasagoensis.</title>
        <authorList>
            <person name="Noda S."/>
            <person name="Aihara C."/>
            <person name="Yuki M."/>
            <person name="Ohkuma M."/>
        </authorList>
    </citation>
    <scope>NUCLEOTIDE SEQUENCE [LARGE SCALE GENOMIC DNA]</scope>
    <source>
        <strain evidence="10 11">NtB2</strain>
    </source>
</reference>
<dbReference type="HAMAP" id="MF_00038">
    <property type="entry name" value="MraY"/>
    <property type="match status" value="1"/>
</dbReference>
<keyword evidence="7" id="KW-1003">Cell membrane</keyword>
<feature type="transmembrane region" description="Helical" evidence="7">
    <location>
        <begin position="247"/>
        <end position="268"/>
    </location>
</feature>
<keyword evidence="11" id="KW-1185">Reference proteome</keyword>
<feature type="transmembrane region" description="Helical" evidence="7">
    <location>
        <begin position="79"/>
        <end position="96"/>
    </location>
</feature>
<dbReference type="Pfam" id="PF10555">
    <property type="entry name" value="MraY_sig1"/>
    <property type="match status" value="1"/>
</dbReference>
<accession>A0A2R5HE60</accession>
<evidence type="ECO:0000256" key="7">
    <source>
        <dbReference type="HAMAP-Rule" id="MF_00038"/>
    </source>
</evidence>
<feature type="transmembrane region" description="Helical" evidence="7">
    <location>
        <begin position="6"/>
        <end position="27"/>
    </location>
</feature>
<comment type="similarity">
    <text evidence="2 7">Belongs to the glycosyltransferase 4 family. MraY subfamily.</text>
</comment>
<comment type="subcellular location">
    <subcellularLocation>
        <location evidence="7">Cell membrane</location>
        <topology evidence="7">Multi-pass membrane protein</topology>
    </subcellularLocation>
    <subcellularLocation>
        <location evidence="1">Membrane</location>
        <topology evidence="1">Multi-pass membrane protein</topology>
    </subcellularLocation>
</comment>
<feature type="transmembrane region" description="Helical" evidence="7">
    <location>
        <begin position="116"/>
        <end position="137"/>
    </location>
</feature>
<dbReference type="AlphaFoldDB" id="A0A2R5HE60"/>
<feature type="binding site" evidence="9">
    <location>
        <position position="251"/>
    </location>
    <ligand>
        <name>Mg(2+)</name>
        <dbReference type="ChEBI" id="CHEBI:18420"/>
    </ligand>
</feature>
<evidence type="ECO:0000256" key="2">
    <source>
        <dbReference type="ARBA" id="ARBA00005583"/>
    </source>
</evidence>
<feature type="transmembrane region" description="Helical" evidence="7">
    <location>
        <begin position="48"/>
        <end position="73"/>
    </location>
</feature>
<evidence type="ECO:0000256" key="9">
    <source>
        <dbReference type="PIRSR" id="PIRSR600715-1"/>
    </source>
</evidence>
<proteinExistence type="inferred from homology"/>
<dbReference type="PANTHER" id="PTHR22926:SF5">
    <property type="entry name" value="PHOSPHO-N-ACETYLMURAMOYL-PENTAPEPTIDE-TRANSFERASE HOMOLOG"/>
    <property type="match status" value="1"/>
</dbReference>
<evidence type="ECO:0000256" key="4">
    <source>
        <dbReference type="ARBA" id="ARBA00022692"/>
    </source>
</evidence>
<dbReference type="PROSITE" id="PS01347">
    <property type="entry name" value="MRAY_1"/>
    <property type="match status" value="1"/>
</dbReference>
<protein>
    <recommendedName>
        <fullName evidence="7 8">Phospho-N-acetylmuramoyl-pentapeptide-transferase</fullName>
        <ecNumber evidence="7 8">2.7.8.13</ecNumber>
    </recommendedName>
    <alternativeName>
        <fullName evidence="7">UDP-MurNAc-pentapeptide phosphotransferase</fullName>
    </alternativeName>
</protein>
<dbReference type="EC" id="2.7.8.13" evidence="7 8"/>
<dbReference type="InterPro" id="IPR018480">
    <property type="entry name" value="PNAcMuramoyl-5peptid_Trfase_CS"/>
</dbReference>
<organism evidence="10 11">
    <name type="scientific">Lactococcus termiticola</name>
    <dbReference type="NCBI Taxonomy" id="2169526"/>
    <lineage>
        <taxon>Bacteria</taxon>
        <taxon>Bacillati</taxon>
        <taxon>Bacillota</taxon>
        <taxon>Bacilli</taxon>
        <taxon>Lactobacillales</taxon>
        <taxon>Streptococcaceae</taxon>
        <taxon>Lactococcus</taxon>
    </lineage>
</organism>
<dbReference type="EMBL" id="BFFO01000002">
    <property type="protein sequence ID" value="GBG96302.1"/>
    <property type="molecule type" value="Genomic_DNA"/>
</dbReference>
<dbReference type="GO" id="GO:0008360">
    <property type="term" value="P:regulation of cell shape"/>
    <property type="evidence" value="ECO:0007669"/>
    <property type="project" value="UniProtKB-KW"/>
</dbReference>
<dbReference type="GO" id="GO:0005886">
    <property type="term" value="C:plasma membrane"/>
    <property type="evidence" value="ECO:0007669"/>
    <property type="project" value="UniProtKB-SubCell"/>
</dbReference>
<dbReference type="CDD" id="cd06852">
    <property type="entry name" value="GT_MraY"/>
    <property type="match status" value="1"/>
</dbReference>
<dbReference type="InterPro" id="IPR003524">
    <property type="entry name" value="PNAcMuramoyl-5peptid_Trfase"/>
</dbReference>
<keyword evidence="5 7" id="KW-1133">Transmembrane helix</keyword>
<dbReference type="InterPro" id="IPR000715">
    <property type="entry name" value="Glycosyl_transferase_4"/>
</dbReference>
<evidence type="ECO:0000256" key="6">
    <source>
        <dbReference type="ARBA" id="ARBA00023136"/>
    </source>
</evidence>
<name>A0A2R5HE60_9LACT</name>
<evidence type="ECO:0000256" key="5">
    <source>
        <dbReference type="ARBA" id="ARBA00022989"/>
    </source>
</evidence>
<dbReference type="GO" id="GO:0071555">
    <property type="term" value="P:cell wall organization"/>
    <property type="evidence" value="ECO:0007669"/>
    <property type="project" value="UniProtKB-KW"/>
</dbReference>
<feature type="transmembrane region" description="Helical" evidence="7">
    <location>
        <begin position="169"/>
        <end position="186"/>
    </location>
</feature>
<keyword evidence="7 9" id="KW-0479">Metal-binding</keyword>
<feature type="transmembrane region" description="Helical" evidence="7">
    <location>
        <begin position="274"/>
        <end position="295"/>
    </location>
</feature>
<keyword evidence="7" id="KW-0961">Cell wall biogenesis/degradation</keyword>
<keyword evidence="7" id="KW-0131">Cell cycle</keyword>
<comment type="function">
    <text evidence="7">Catalyzes the initial step of the lipid cycle reactions in the biosynthesis of the cell wall peptidoglycan: transfers peptidoglycan precursor phospho-MurNAc-pentapeptide from UDP-MurNAc-pentapeptide onto the lipid carrier undecaprenyl phosphate, yielding undecaprenyl-pyrophosphoryl-MurNAc-pentapeptide, known as lipid I.</text>
</comment>
<keyword evidence="7" id="KW-0132">Cell division</keyword>
<dbReference type="Pfam" id="PF00953">
    <property type="entry name" value="Glycos_transf_4"/>
    <property type="match status" value="1"/>
</dbReference>
<gene>
    <name evidence="7 10" type="primary">mraY</name>
    <name evidence="10" type="ORF">NtB2_00413</name>
</gene>
<evidence type="ECO:0000313" key="10">
    <source>
        <dbReference type="EMBL" id="GBG96302.1"/>
    </source>
</evidence>
<comment type="pathway">
    <text evidence="7">Cell wall biogenesis; peptidoglycan biosynthesis.</text>
</comment>
<dbReference type="GO" id="GO:0046872">
    <property type="term" value="F:metal ion binding"/>
    <property type="evidence" value="ECO:0007669"/>
    <property type="project" value="UniProtKB-KW"/>
</dbReference>